<organism evidence="1 2">
    <name type="scientific">Tannerella sp. oral taxon BU063 isolate Cell 2</name>
    <dbReference type="NCBI Taxonomy" id="1411148"/>
    <lineage>
        <taxon>Bacteria</taxon>
        <taxon>Pseudomonadati</taxon>
        <taxon>Bacteroidota</taxon>
        <taxon>Bacteroidia</taxon>
        <taxon>Bacteroidales</taxon>
        <taxon>Tannerellaceae</taxon>
        <taxon>Tannerella</taxon>
    </lineage>
</organism>
<accession>W2C4U7</accession>
<comment type="caution">
    <text evidence="1">The sequence shown here is derived from an EMBL/GenBank/DDBJ whole genome shotgun (WGS) entry which is preliminary data.</text>
</comment>
<dbReference type="EMBL" id="AYUF01000481">
    <property type="protein sequence ID" value="ETK01517.1"/>
    <property type="molecule type" value="Genomic_DNA"/>
</dbReference>
<dbReference type="AlphaFoldDB" id="W2C4U7"/>
<protein>
    <submittedName>
        <fullName evidence="1">Uncharacterized protein</fullName>
    </submittedName>
</protein>
<sequence>MRIVMWLGSSPLMGSPFLVLTQEKEQKKVKAPGAPAKLAGYTDWS</sequence>
<evidence type="ECO:0000313" key="1">
    <source>
        <dbReference type="EMBL" id="ETK01517.1"/>
    </source>
</evidence>
<gene>
    <name evidence="1" type="ORF">N425_09725</name>
</gene>
<proteinExistence type="predicted"/>
<dbReference type="Proteomes" id="UP000018837">
    <property type="component" value="Unassembled WGS sequence"/>
</dbReference>
<name>W2C4U7_9BACT</name>
<evidence type="ECO:0000313" key="2">
    <source>
        <dbReference type="Proteomes" id="UP000018837"/>
    </source>
</evidence>
<reference evidence="1 2" key="1">
    <citation type="submission" date="2013-11" db="EMBL/GenBank/DDBJ databases">
        <title>Single cell genomics of uncultured Tannerella BU063 (oral taxon 286).</title>
        <authorList>
            <person name="Beall C.J."/>
            <person name="Campbell A.G."/>
            <person name="Griffen A.L."/>
            <person name="Podar M."/>
            <person name="Leys E.J."/>
        </authorList>
    </citation>
    <scope>NUCLEOTIDE SEQUENCE [LARGE SCALE GENOMIC DNA]</scope>
    <source>
        <strain evidence="1">Cell 2</strain>
    </source>
</reference>